<keyword evidence="1" id="KW-0472">Membrane</keyword>
<dbReference type="OrthoDB" id="799595at2"/>
<dbReference type="Proteomes" id="UP000316855">
    <property type="component" value="Chromosome"/>
</dbReference>
<reference evidence="2 3" key="1">
    <citation type="submission" date="2019-02" db="EMBL/GenBank/DDBJ databases">
        <title>Deep-cultivation of Planctomycetes and their phenomic and genomic characterization uncovers novel biology.</title>
        <authorList>
            <person name="Wiegand S."/>
            <person name="Jogler M."/>
            <person name="Boedeker C."/>
            <person name="Pinto D."/>
            <person name="Vollmers J."/>
            <person name="Rivas-Marin E."/>
            <person name="Kohn T."/>
            <person name="Peeters S.H."/>
            <person name="Heuer A."/>
            <person name="Rast P."/>
            <person name="Oberbeckmann S."/>
            <person name="Bunk B."/>
            <person name="Jeske O."/>
            <person name="Meyerdierks A."/>
            <person name="Storesund J.E."/>
            <person name="Kallscheuer N."/>
            <person name="Luecker S."/>
            <person name="Lage O.M."/>
            <person name="Pohl T."/>
            <person name="Merkel B.J."/>
            <person name="Hornburger P."/>
            <person name="Mueller R.-W."/>
            <person name="Bruemmer F."/>
            <person name="Labrenz M."/>
            <person name="Spormann A.M."/>
            <person name="Op den Camp H."/>
            <person name="Overmann J."/>
            <person name="Amann R."/>
            <person name="Jetten M.S.M."/>
            <person name="Mascher T."/>
            <person name="Medema M.H."/>
            <person name="Devos D.P."/>
            <person name="Kaster A.-K."/>
            <person name="Ovreas L."/>
            <person name="Rohde M."/>
            <person name="Galperin M.Y."/>
            <person name="Jogler C."/>
        </authorList>
    </citation>
    <scope>NUCLEOTIDE SEQUENCE [LARGE SCALE GENOMIC DNA]</scope>
    <source>
        <strain evidence="2 3">Pan161</strain>
    </source>
</reference>
<evidence type="ECO:0000313" key="3">
    <source>
        <dbReference type="Proteomes" id="UP000316855"/>
    </source>
</evidence>
<organism evidence="2 3">
    <name type="scientific">Gimesia algae</name>
    <dbReference type="NCBI Taxonomy" id="2527971"/>
    <lineage>
        <taxon>Bacteria</taxon>
        <taxon>Pseudomonadati</taxon>
        <taxon>Planctomycetota</taxon>
        <taxon>Planctomycetia</taxon>
        <taxon>Planctomycetales</taxon>
        <taxon>Planctomycetaceae</taxon>
        <taxon>Gimesia</taxon>
    </lineage>
</organism>
<feature type="transmembrane region" description="Helical" evidence="1">
    <location>
        <begin position="152"/>
        <end position="175"/>
    </location>
</feature>
<dbReference type="RefSeq" id="WP_145228573.1">
    <property type="nucleotide sequence ID" value="NZ_CP036343.1"/>
</dbReference>
<name>A0A517VF60_9PLAN</name>
<accession>A0A517VF60</accession>
<evidence type="ECO:0000313" key="2">
    <source>
        <dbReference type="EMBL" id="QDT91626.1"/>
    </source>
</evidence>
<protein>
    <submittedName>
        <fullName evidence="2">Uncharacterized protein</fullName>
    </submittedName>
</protein>
<gene>
    <name evidence="2" type="ORF">Pan161_32880</name>
</gene>
<dbReference type="AlphaFoldDB" id="A0A517VF60"/>
<sequence length="267" mass="29596">MKPRSICELNYTDIAVEESGDKLIIDGSLDASGWSSGVRSEMVNISETLGSHVATYQGVPFQTSCFYAIAETDVCVPQSSEQQQVVVVDDITEKGARPLVTDYIKPSVETIATEKSESLNYSTLLGIFEYQQKQYQSASEESTRRHRFNMRILIGIISFVLLVITISVASATNYVTDLNILLIQSLPRLTLVSVAVFFAGFFMKSCRSDSADIKYYQNELTNLKSHQIALVTTIGYGNSESIQNIIAAFTNTDRNQIKESAPFKNHA</sequence>
<keyword evidence="1" id="KW-1133">Transmembrane helix</keyword>
<feature type="transmembrane region" description="Helical" evidence="1">
    <location>
        <begin position="181"/>
        <end position="203"/>
    </location>
</feature>
<evidence type="ECO:0000256" key="1">
    <source>
        <dbReference type="SAM" id="Phobius"/>
    </source>
</evidence>
<dbReference type="EMBL" id="CP036343">
    <property type="protein sequence ID" value="QDT91626.1"/>
    <property type="molecule type" value="Genomic_DNA"/>
</dbReference>
<dbReference type="KEGG" id="gax:Pan161_32880"/>
<keyword evidence="3" id="KW-1185">Reference proteome</keyword>
<keyword evidence="1" id="KW-0812">Transmembrane</keyword>
<proteinExistence type="predicted"/>